<sequence length="266" mass="29229">MHTEKDSVRQLVKRRQLNCLHLRELNSACNELQLLQFRREATTSFADLRGVLCPLFEDTRPPQPPPPPPPKPKRRHLHPSPFLQPPASAEIAAAAMMRQQRLPALQRLAPGKDIAGCDCLGETEKKLIELHEASNEAAAASVTVRSRHSRRLRRGVDGSSFSEAVWRWRSQLPDFSIGLMKPGGESSTVAGCGKTAAVAGLGLRFSPPGCPTPADPVERSGATALRQRQRGRLTNQTQPAWDPHPVTSGLRRLRTFHGLSTCNSAE</sequence>
<evidence type="ECO:0000313" key="4">
    <source>
        <dbReference type="Proteomes" id="UP000215902"/>
    </source>
</evidence>
<name>A0A267DU49_9PLAT</name>
<feature type="compositionally biased region" description="Pro residues" evidence="1">
    <location>
        <begin position="61"/>
        <end position="70"/>
    </location>
</feature>
<accession>A0A267DU49</accession>
<proteinExistence type="predicted"/>
<organism evidence="2 4">
    <name type="scientific">Macrostomum lignano</name>
    <dbReference type="NCBI Taxonomy" id="282301"/>
    <lineage>
        <taxon>Eukaryota</taxon>
        <taxon>Metazoa</taxon>
        <taxon>Spiralia</taxon>
        <taxon>Lophotrochozoa</taxon>
        <taxon>Platyhelminthes</taxon>
        <taxon>Rhabditophora</taxon>
        <taxon>Macrostomorpha</taxon>
        <taxon>Macrostomida</taxon>
        <taxon>Macrostomidae</taxon>
        <taxon>Macrostomum</taxon>
    </lineage>
</organism>
<dbReference type="AlphaFoldDB" id="A0A267DU49"/>
<dbReference type="EMBL" id="NIVC01003290">
    <property type="protein sequence ID" value="PAA52167.1"/>
    <property type="molecule type" value="Genomic_DNA"/>
</dbReference>
<protein>
    <submittedName>
        <fullName evidence="2">Uncharacterized protein</fullName>
    </submittedName>
</protein>
<feature type="region of interest" description="Disordered" evidence="1">
    <location>
        <begin position="56"/>
        <end position="81"/>
    </location>
</feature>
<dbReference type="Proteomes" id="UP000215902">
    <property type="component" value="Unassembled WGS sequence"/>
</dbReference>
<keyword evidence="4" id="KW-1185">Reference proteome</keyword>
<comment type="caution">
    <text evidence="2">The sequence shown here is derived from an EMBL/GenBank/DDBJ whole genome shotgun (WGS) entry which is preliminary data.</text>
</comment>
<gene>
    <name evidence="3" type="ORF">BOX15_Mlig024297g1</name>
    <name evidence="2" type="ORF">BOX15_Mlig024297g3</name>
</gene>
<feature type="region of interest" description="Disordered" evidence="1">
    <location>
        <begin position="209"/>
        <end position="245"/>
    </location>
</feature>
<evidence type="ECO:0000313" key="3">
    <source>
        <dbReference type="EMBL" id="PAA70309.1"/>
    </source>
</evidence>
<reference evidence="2 4" key="1">
    <citation type="submission" date="2017-06" db="EMBL/GenBank/DDBJ databases">
        <title>A platform for efficient transgenesis in Macrostomum lignano, a flatworm model organism for stem cell research.</title>
        <authorList>
            <person name="Berezikov E."/>
        </authorList>
    </citation>
    <scope>NUCLEOTIDE SEQUENCE [LARGE SCALE GENOMIC DNA]</scope>
    <source>
        <strain evidence="2">DV1</strain>
        <tissue evidence="2">Whole organism</tissue>
    </source>
</reference>
<dbReference type="EMBL" id="NIVC01001250">
    <property type="protein sequence ID" value="PAA70309.1"/>
    <property type="molecule type" value="Genomic_DNA"/>
</dbReference>
<evidence type="ECO:0000313" key="2">
    <source>
        <dbReference type="EMBL" id="PAA52167.1"/>
    </source>
</evidence>
<evidence type="ECO:0000256" key="1">
    <source>
        <dbReference type="SAM" id="MobiDB-lite"/>
    </source>
</evidence>